<reference evidence="17 18" key="1">
    <citation type="submission" date="2018-03" db="EMBL/GenBank/DDBJ databases">
        <authorList>
            <person name="Keele B.F."/>
        </authorList>
    </citation>
    <scope>NUCLEOTIDE SEQUENCE [LARGE SCALE GENOMIC DNA]</scope>
    <source>
        <strain evidence="17 18">YL28-9</strain>
    </source>
</reference>
<evidence type="ECO:0000256" key="12">
    <source>
        <dbReference type="SAM" id="MobiDB-lite"/>
    </source>
</evidence>
<dbReference type="GO" id="GO:0005507">
    <property type="term" value="F:copper ion binding"/>
    <property type="evidence" value="ECO:0007669"/>
    <property type="project" value="InterPro"/>
</dbReference>
<keyword evidence="11" id="KW-0479">Metal-binding</keyword>
<dbReference type="PANTHER" id="PTHR22888">
    <property type="entry name" value="CYTOCHROME C OXIDASE, SUBUNIT II"/>
    <property type="match status" value="1"/>
</dbReference>
<keyword evidence="4 10" id="KW-0679">Respiratory chain</keyword>
<feature type="transmembrane region" description="Helical" evidence="13">
    <location>
        <begin position="186"/>
        <end position="206"/>
    </location>
</feature>
<evidence type="ECO:0000256" key="2">
    <source>
        <dbReference type="ARBA" id="ARBA00007866"/>
    </source>
</evidence>
<evidence type="ECO:0000259" key="16">
    <source>
        <dbReference type="PROSITE" id="PS50999"/>
    </source>
</evidence>
<feature type="transmembrane region" description="Helical" evidence="13">
    <location>
        <begin position="56"/>
        <end position="77"/>
    </location>
</feature>
<dbReference type="PANTHER" id="PTHR22888:SF9">
    <property type="entry name" value="CYTOCHROME C OXIDASE SUBUNIT 2"/>
    <property type="match status" value="1"/>
</dbReference>
<evidence type="ECO:0000256" key="6">
    <source>
        <dbReference type="ARBA" id="ARBA00022967"/>
    </source>
</evidence>
<evidence type="ECO:0000256" key="7">
    <source>
        <dbReference type="ARBA" id="ARBA00022982"/>
    </source>
</evidence>
<feature type="transmembrane region" description="Helical" evidence="13">
    <location>
        <begin position="98"/>
        <end position="116"/>
    </location>
</feature>
<feature type="transmembrane region" description="Helical" evidence="13">
    <location>
        <begin position="140"/>
        <end position="165"/>
    </location>
</feature>
<dbReference type="EC" id="7.1.1.9" evidence="11"/>
<evidence type="ECO:0000256" key="5">
    <source>
        <dbReference type="ARBA" id="ARBA00022692"/>
    </source>
</evidence>
<comment type="function">
    <text evidence="11">Subunits I and II form the functional core of the enzyme complex. Electrons originating in cytochrome c are transferred via heme a and Cu(A) to the binuclear center formed by heme a3 and Cu(B).</text>
</comment>
<dbReference type="Proteomes" id="UP000240912">
    <property type="component" value="Unassembled WGS sequence"/>
</dbReference>
<feature type="domain" description="Cytochrome oxidase subunit II copper A binding" evidence="15">
    <location>
        <begin position="218"/>
        <end position="370"/>
    </location>
</feature>
<keyword evidence="7 10" id="KW-0249">Electron transport</keyword>
<evidence type="ECO:0000256" key="13">
    <source>
        <dbReference type="SAM" id="Phobius"/>
    </source>
</evidence>
<dbReference type="InterPro" id="IPR008972">
    <property type="entry name" value="Cupredoxin"/>
</dbReference>
<accession>A0A2T3HQG0</accession>
<dbReference type="GO" id="GO:0042773">
    <property type="term" value="P:ATP synthesis coupled electron transport"/>
    <property type="evidence" value="ECO:0007669"/>
    <property type="project" value="TreeGrafter"/>
</dbReference>
<keyword evidence="5 10" id="KW-0812">Transmembrane</keyword>
<evidence type="ECO:0000256" key="1">
    <source>
        <dbReference type="ARBA" id="ARBA00004141"/>
    </source>
</evidence>
<keyword evidence="9 13" id="KW-0472">Membrane</keyword>
<dbReference type="OrthoDB" id="9781261at2"/>
<evidence type="ECO:0000256" key="10">
    <source>
        <dbReference type="RuleBase" id="RU000456"/>
    </source>
</evidence>
<feature type="compositionally biased region" description="Low complexity" evidence="12">
    <location>
        <begin position="393"/>
        <end position="409"/>
    </location>
</feature>
<name>A0A2T3HQG0_9SPHI</name>
<dbReference type="InterPro" id="IPR011759">
    <property type="entry name" value="Cyt_c_oxidase_su2_TM_dom"/>
</dbReference>
<sequence length="417" mass="47110">MSLIKVIGNKKTVVLTALSTAFASVSVFAQETAVTATTTANTPEAKVDMDAIYKSVIFYSLIFLSFCLFVAIVGRAIRIYELTREVQGKPAAINWNKVNASLFALFLLIGLYGVYWEYTVHGSMLLPDASSEHGRKIDEMFNLTLIITTIVFIVTHILLFAFAYFYKHSAKRRAYFYPHNNTIEKIWTIAPALVLTVLVLMGFLTWRSIFYKTEDPNNKALQVEVISEQFAWQIRYPGSDGIVGDRNYKLTTGANVLGIDFKDKNSRDDQMADELWLPVNKPVKVILGSKDVIHSFYLPHFRVQLNTVPGMRTYFEFTPTVTTQQMKEKMNDPAFEYVLLCSKICGQGHYNMQKRVRVVTEQEYAEWIKQQPEWLNDDLRKAFNLPASAKPVTAAPAAAADTTAKDSTTNQPKAATI</sequence>
<evidence type="ECO:0000313" key="17">
    <source>
        <dbReference type="EMBL" id="PST84705.1"/>
    </source>
</evidence>
<keyword evidence="11" id="KW-0186">Copper</keyword>
<evidence type="ECO:0000256" key="3">
    <source>
        <dbReference type="ARBA" id="ARBA00022448"/>
    </source>
</evidence>
<dbReference type="Gene3D" id="2.60.40.420">
    <property type="entry name" value="Cupredoxins - blue copper proteins"/>
    <property type="match status" value="1"/>
</dbReference>
<evidence type="ECO:0000256" key="14">
    <source>
        <dbReference type="SAM" id="SignalP"/>
    </source>
</evidence>
<feature type="chain" id="PRO_5015507357" description="Cytochrome c oxidase subunit 2" evidence="14">
    <location>
        <begin position="30"/>
        <end position="417"/>
    </location>
</feature>
<keyword evidence="6" id="KW-1278">Translocase</keyword>
<dbReference type="PROSITE" id="PS50857">
    <property type="entry name" value="COX2_CUA"/>
    <property type="match status" value="1"/>
</dbReference>
<dbReference type="SUPFAM" id="SSF49503">
    <property type="entry name" value="Cupredoxins"/>
    <property type="match status" value="1"/>
</dbReference>
<dbReference type="PROSITE" id="PS50999">
    <property type="entry name" value="COX2_TM"/>
    <property type="match status" value="1"/>
</dbReference>
<proteinExistence type="inferred from homology"/>
<evidence type="ECO:0000256" key="11">
    <source>
        <dbReference type="RuleBase" id="RU004024"/>
    </source>
</evidence>
<keyword evidence="18" id="KW-1185">Reference proteome</keyword>
<dbReference type="SUPFAM" id="SSF81464">
    <property type="entry name" value="Cytochrome c oxidase subunit II-like, transmembrane region"/>
    <property type="match status" value="1"/>
</dbReference>
<keyword evidence="8 13" id="KW-1133">Transmembrane helix</keyword>
<evidence type="ECO:0000259" key="15">
    <source>
        <dbReference type="PROSITE" id="PS50857"/>
    </source>
</evidence>
<comment type="catalytic activity">
    <reaction evidence="11">
        <text>4 Fe(II)-[cytochrome c] + O2 + 8 H(+)(in) = 4 Fe(III)-[cytochrome c] + 2 H2O + 4 H(+)(out)</text>
        <dbReference type="Rhea" id="RHEA:11436"/>
        <dbReference type="Rhea" id="RHEA-COMP:10350"/>
        <dbReference type="Rhea" id="RHEA-COMP:14399"/>
        <dbReference type="ChEBI" id="CHEBI:15377"/>
        <dbReference type="ChEBI" id="CHEBI:15378"/>
        <dbReference type="ChEBI" id="CHEBI:15379"/>
        <dbReference type="ChEBI" id="CHEBI:29033"/>
        <dbReference type="ChEBI" id="CHEBI:29034"/>
        <dbReference type="EC" id="7.1.1.9"/>
    </reaction>
</comment>
<evidence type="ECO:0000313" key="18">
    <source>
        <dbReference type="Proteomes" id="UP000240912"/>
    </source>
</evidence>
<keyword evidence="14" id="KW-0732">Signal</keyword>
<organism evidence="17 18">
    <name type="scientific">Pedobacter yulinensis</name>
    <dbReference type="NCBI Taxonomy" id="2126353"/>
    <lineage>
        <taxon>Bacteria</taxon>
        <taxon>Pseudomonadati</taxon>
        <taxon>Bacteroidota</taxon>
        <taxon>Sphingobacteriia</taxon>
        <taxon>Sphingobacteriales</taxon>
        <taxon>Sphingobacteriaceae</taxon>
        <taxon>Pedobacter</taxon>
    </lineage>
</organism>
<evidence type="ECO:0000256" key="9">
    <source>
        <dbReference type="ARBA" id="ARBA00023136"/>
    </source>
</evidence>
<dbReference type="Pfam" id="PF00116">
    <property type="entry name" value="COX2"/>
    <property type="match status" value="1"/>
</dbReference>
<comment type="subcellular location">
    <subcellularLocation>
        <location evidence="10">Cell membrane</location>
        <topology evidence="10">Multi-pass membrane protein</topology>
    </subcellularLocation>
    <subcellularLocation>
        <location evidence="1">Membrane</location>
        <topology evidence="1">Multi-pass membrane protein</topology>
    </subcellularLocation>
</comment>
<feature type="signal peptide" evidence="14">
    <location>
        <begin position="1"/>
        <end position="29"/>
    </location>
</feature>
<protein>
    <recommendedName>
        <fullName evidence="11">Cytochrome c oxidase subunit 2</fullName>
        <ecNumber evidence="11">7.1.1.9</ecNumber>
    </recommendedName>
</protein>
<dbReference type="GO" id="GO:0005886">
    <property type="term" value="C:plasma membrane"/>
    <property type="evidence" value="ECO:0007669"/>
    <property type="project" value="UniProtKB-SubCell"/>
</dbReference>
<feature type="domain" description="Cytochrome oxidase subunit II transmembrane region profile" evidence="16">
    <location>
        <begin position="118"/>
        <end position="213"/>
    </location>
</feature>
<comment type="caution">
    <text evidence="17">The sequence shown here is derived from an EMBL/GenBank/DDBJ whole genome shotgun (WGS) entry which is preliminary data.</text>
</comment>
<dbReference type="EMBL" id="PYLS01000001">
    <property type="protein sequence ID" value="PST84705.1"/>
    <property type="molecule type" value="Genomic_DNA"/>
</dbReference>
<dbReference type="Gene3D" id="1.10.287.90">
    <property type="match status" value="1"/>
</dbReference>
<gene>
    <name evidence="17" type="ORF">C7T94_00800</name>
</gene>
<dbReference type="InterPro" id="IPR002429">
    <property type="entry name" value="CcO_II-like_C"/>
</dbReference>
<evidence type="ECO:0000256" key="4">
    <source>
        <dbReference type="ARBA" id="ARBA00022660"/>
    </source>
</evidence>
<dbReference type="PRINTS" id="PR01166">
    <property type="entry name" value="CYCOXIDASEII"/>
</dbReference>
<keyword evidence="3 10" id="KW-0813">Transport</keyword>
<dbReference type="GO" id="GO:0004129">
    <property type="term" value="F:cytochrome-c oxidase activity"/>
    <property type="evidence" value="ECO:0007669"/>
    <property type="project" value="UniProtKB-EC"/>
</dbReference>
<feature type="region of interest" description="Disordered" evidence="12">
    <location>
        <begin position="393"/>
        <end position="417"/>
    </location>
</feature>
<dbReference type="InterPro" id="IPR045187">
    <property type="entry name" value="CcO_II"/>
</dbReference>
<dbReference type="Pfam" id="PF02790">
    <property type="entry name" value="COX2_TM"/>
    <property type="match status" value="1"/>
</dbReference>
<comment type="cofactor">
    <cofactor evidence="11">
        <name>Cu cation</name>
        <dbReference type="ChEBI" id="CHEBI:23378"/>
    </cofactor>
    <text evidence="11">Binds a copper A center.</text>
</comment>
<comment type="similarity">
    <text evidence="2 10">Belongs to the cytochrome c oxidase subunit 2 family.</text>
</comment>
<dbReference type="InterPro" id="IPR036257">
    <property type="entry name" value="Cyt_c_oxidase_su2_TM_sf"/>
</dbReference>
<evidence type="ECO:0000256" key="8">
    <source>
        <dbReference type="ARBA" id="ARBA00022989"/>
    </source>
</evidence>
<dbReference type="AlphaFoldDB" id="A0A2T3HQG0"/>